<dbReference type="EMBL" id="JBEWWF010000011">
    <property type="protein sequence ID" value="MET3078333.1"/>
    <property type="molecule type" value="Genomic_DNA"/>
</dbReference>
<evidence type="ECO:0000313" key="2">
    <source>
        <dbReference type="Proteomes" id="UP001548992"/>
    </source>
</evidence>
<organism evidence="1 2">
    <name type="scientific">Pantoea leporis</name>
    <dbReference type="NCBI Taxonomy" id="2933780"/>
    <lineage>
        <taxon>Bacteria</taxon>
        <taxon>Pseudomonadati</taxon>
        <taxon>Pseudomonadota</taxon>
        <taxon>Gammaproteobacteria</taxon>
        <taxon>Enterobacterales</taxon>
        <taxon>Erwiniaceae</taxon>
        <taxon>Pantoea</taxon>
    </lineage>
</organism>
<evidence type="ECO:0000313" key="1">
    <source>
        <dbReference type="EMBL" id="MET3078333.1"/>
    </source>
</evidence>
<dbReference type="RefSeq" id="WP_354468399.1">
    <property type="nucleotide sequence ID" value="NZ_JBEWWF010000011.1"/>
</dbReference>
<dbReference type="Proteomes" id="UP001548992">
    <property type="component" value="Unassembled WGS sequence"/>
</dbReference>
<gene>
    <name evidence="1" type="ORF">ABXV16_21470</name>
</gene>
<protein>
    <submittedName>
        <fullName evidence="1">Uncharacterized protein</fullName>
    </submittedName>
</protein>
<keyword evidence="2" id="KW-1185">Reference proteome</keyword>
<proteinExistence type="predicted"/>
<reference evidence="1 2" key="1">
    <citation type="submission" date="2024-07" db="EMBL/GenBank/DDBJ databases">
        <title>Isolation, whole-genome sequencing, and annotation of five antibiotic-resistant bacteria from environmental samples.</title>
        <authorList>
            <person name="Bedore T."/>
            <person name="Hudson A.O."/>
            <person name="Kumar G."/>
        </authorList>
    </citation>
    <scope>NUCLEOTIDE SEQUENCE [LARGE SCALE GENOMIC DNA]</scope>
    <source>
        <strain evidence="1 2">RIT844</strain>
    </source>
</reference>
<name>A0ABV2E4W4_9GAMM</name>
<accession>A0ABV2E4W4</accession>
<sequence>MEWEEFKLSISNTDLNGIDSEYTFSTRNLVAQFKAQGAHLNKWWVMTPVDWICPCCKRRKSEIVRLNKHNYLTCQLHEHHDHMKEVVKSIFEDLSTKRDAIVADELSEKFAIKASFALSAYDNTIICFDCNKADADAKRLVKCHKFFSFSPKEISEFVCASPNSEHRIDSDKAVEVWQRVEPIFLMRLKLAQQLAEIASEKKDWYQPSARTAKQTERLAKWFLKFNGISKFTEFEPEKLLYNTEPFRGEKNSWRIKKVAISTKTPTDNDIAHLSAVRGRYWNKYDQEWTCPCCFRNKRSCVRSSKKNQWVMEIKKVPLFYQGNINGKRNEVAMCMDCVDSAINLGREVSKMLSLVLEFPSSVVTLQELSQVIIARPHSKHSFKNEAIEDLLLSICKRN</sequence>
<comment type="caution">
    <text evidence="1">The sequence shown here is derived from an EMBL/GenBank/DDBJ whole genome shotgun (WGS) entry which is preliminary data.</text>
</comment>